<organism evidence="6 7">
    <name type="scientific">Halobium palmae</name>
    <dbReference type="NCBI Taxonomy" id="1776492"/>
    <lineage>
        <taxon>Archaea</taxon>
        <taxon>Methanobacteriati</taxon>
        <taxon>Methanobacteriota</taxon>
        <taxon>Stenosarchaea group</taxon>
        <taxon>Halobacteria</taxon>
        <taxon>Halobacteriales</taxon>
        <taxon>Haloferacaceae</taxon>
        <taxon>Halobium</taxon>
    </lineage>
</organism>
<sequence>MDRRKFIAGVGTLTVGLAGCTGDSGEGTTTGSGGGSTSTGTGASTTAGGAETTAGGDETTDSAETTEEGSSGSYSVSMPPVGEVSFDGVPETWVANNGSWADMGVALGVEPPKAVWMTSRYHTRYYDEIPGVSVDKSGMQSLYDGGVSKERFYELDADVHVVDPNFLMNRFKGWEQADVDEVREEIAPFFGNSIFSRGYEWHEDYEYFTLYEAFEKLSQLFRREDRYEQFAAIHDEMQSRLSEVVPSKKSERPSVAVFWASGDQPEEFLPYLVDKGTSFKQWRDLRVNDALANTDVRNFHSSRAAVDYETLLEIDPEVLLLRGHESQTAREFQNTVVQYLKDHETASALTAVQNGDVYRGGPLYQGPITNLVLTQRAASQVYSDALGDTKLYDAEKVSSVVDGSN</sequence>
<dbReference type="EMBL" id="JBHSWU010000193">
    <property type="protein sequence ID" value="MFC6724484.1"/>
    <property type="molecule type" value="Genomic_DNA"/>
</dbReference>
<feature type="compositionally biased region" description="Gly residues" evidence="4">
    <location>
        <begin position="22"/>
        <end position="37"/>
    </location>
</feature>
<gene>
    <name evidence="6" type="ORF">ACFQE1_08875</name>
</gene>
<protein>
    <submittedName>
        <fullName evidence="6">ABC transporter substrate-binding protein</fullName>
    </submittedName>
</protein>
<evidence type="ECO:0000256" key="4">
    <source>
        <dbReference type="SAM" id="MobiDB-lite"/>
    </source>
</evidence>
<dbReference type="Gene3D" id="3.40.50.1980">
    <property type="entry name" value="Nitrogenase molybdenum iron protein domain"/>
    <property type="match status" value="2"/>
</dbReference>
<reference evidence="6 7" key="1">
    <citation type="journal article" date="2019" name="Int. J. Syst. Evol. Microbiol.">
        <title>The Global Catalogue of Microorganisms (GCM) 10K type strain sequencing project: providing services to taxonomists for standard genome sequencing and annotation.</title>
        <authorList>
            <consortium name="The Broad Institute Genomics Platform"/>
            <consortium name="The Broad Institute Genome Sequencing Center for Infectious Disease"/>
            <person name="Wu L."/>
            <person name="Ma J."/>
        </authorList>
    </citation>
    <scope>NUCLEOTIDE SEQUENCE [LARGE SCALE GENOMIC DNA]</scope>
    <source>
        <strain evidence="6 7">NBRC 111368</strain>
    </source>
</reference>
<dbReference type="PANTHER" id="PTHR30532:SF1">
    <property type="entry name" value="IRON(3+)-HYDROXAMATE-BINDING PROTEIN FHUD"/>
    <property type="match status" value="1"/>
</dbReference>
<keyword evidence="7" id="KW-1185">Reference proteome</keyword>
<keyword evidence="3" id="KW-0732">Signal</keyword>
<evidence type="ECO:0000313" key="7">
    <source>
        <dbReference type="Proteomes" id="UP001596328"/>
    </source>
</evidence>
<evidence type="ECO:0000313" key="6">
    <source>
        <dbReference type="EMBL" id="MFC6724484.1"/>
    </source>
</evidence>
<evidence type="ECO:0000256" key="1">
    <source>
        <dbReference type="ARBA" id="ARBA00004196"/>
    </source>
</evidence>
<dbReference type="Pfam" id="PF01497">
    <property type="entry name" value="Peripla_BP_2"/>
    <property type="match status" value="1"/>
</dbReference>
<comment type="caution">
    <text evidence="6">The sequence shown here is derived from an EMBL/GenBank/DDBJ whole genome shotgun (WGS) entry which is preliminary data.</text>
</comment>
<dbReference type="SUPFAM" id="SSF53807">
    <property type="entry name" value="Helical backbone' metal receptor"/>
    <property type="match status" value="1"/>
</dbReference>
<dbReference type="PROSITE" id="PS50983">
    <property type="entry name" value="FE_B12_PBP"/>
    <property type="match status" value="1"/>
</dbReference>
<evidence type="ECO:0000256" key="3">
    <source>
        <dbReference type="ARBA" id="ARBA00022729"/>
    </source>
</evidence>
<feature type="compositionally biased region" description="Acidic residues" evidence="4">
    <location>
        <begin position="58"/>
        <end position="67"/>
    </location>
</feature>
<proteinExistence type="predicted"/>
<comment type="subcellular location">
    <subcellularLocation>
        <location evidence="1">Cell envelope</location>
    </subcellularLocation>
</comment>
<dbReference type="AlphaFoldDB" id="A0ABD5RYH2"/>
<evidence type="ECO:0000256" key="2">
    <source>
        <dbReference type="ARBA" id="ARBA00022448"/>
    </source>
</evidence>
<keyword evidence="2" id="KW-0813">Transport</keyword>
<dbReference type="Proteomes" id="UP001596328">
    <property type="component" value="Unassembled WGS sequence"/>
</dbReference>
<dbReference type="InterPro" id="IPR051313">
    <property type="entry name" value="Bact_iron-sidero_bind"/>
</dbReference>
<feature type="region of interest" description="Disordered" evidence="4">
    <location>
        <begin position="17"/>
        <end position="79"/>
    </location>
</feature>
<dbReference type="InterPro" id="IPR002491">
    <property type="entry name" value="ABC_transptr_periplasmic_BD"/>
</dbReference>
<dbReference type="PANTHER" id="PTHR30532">
    <property type="entry name" value="IRON III DICITRATE-BINDING PERIPLASMIC PROTEIN"/>
    <property type="match status" value="1"/>
</dbReference>
<name>A0ABD5RYH2_9EURY</name>
<dbReference type="PROSITE" id="PS51257">
    <property type="entry name" value="PROKAR_LIPOPROTEIN"/>
    <property type="match status" value="1"/>
</dbReference>
<evidence type="ECO:0000259" key="5">
    <source>
        <dbReference type="PROSITE" id="PS50983"/>
    </source>
</evidence>
<accession>A0ABD5RYH2</accession>
<feature type="compositionally biased region" description="Low complexity" evidence="4">
    <location>
        <begin position="38"/>
        <end position="57"/>
    </location>
</feature>
<feature type="domain" description="Fe/B12 periplasmic-binding" evidence="5">
    <location>
        <begin position="92"/>
        <end position="389"/>
    </location>
</feature>